<evidence type="ECO:0000313" key="3">
    <source>
        <dbReference type="EMBL" id="TVU03680.1"/>
    </source>
</evidence>
<evidence type="ECO:0000313" key="2">
    <source>
        <dbReference type="EMBL" id="TVT98906.1"/>
    </source>
</evidence>
<organism evidence="2 4">
    <name type="scientific">Eragrostis curvula</name>
    <name type="common">weeping love grass</name>
    <dbReference type="NCBI Taxonomy" id="38414"/>
    <lineage>
        <taxon>Eukaryota</taxon>
        <taxon>Viridiplantae</taxon>
        <taxon>Streptophyta</taxon>
        <taxon>Embryophyta</taxon>
        <taxon>Tracheophyta</taxon>
        <taxon>Spermatophyta</taxon>
        <taxon>Magnoliopsida</taxon>
        <taxon>Liliopsida</taxon>
        <taxon>Poales</taxon>
        <taxon>Poaceae</taxon>
        <taxon>PACMAD clade</taxon>
        <taxon>Chloridoideae</taxon>
        <taxon>Eragrostideae</taxon>
        <taxon>Eragrostidinae</taxon>
        <taxon>Eragrostis</taxon>
    </lineage>
</organism>
<sequence length="180" mass="19045">MANAILQNPIVVEVMDNLNDLLVDVDHVQEVLDAVRAGIAENAALYAEATAELAQASRRLVEAVIHAHDAAARRAPPESAEGPEDPEVIARAAAYLELEDLVRRLSKVKRTLLEALAFILMVRAAAYFVAREHLIPGVLLTAAAAYAVAYVASGGAVVPGAASLLRISALVLCFLFGVRG</sequence>
<evidence type="ECO:0000313" key="4">
    <source>
        <dbReference type="Proteomes" id="UP000324897"/>
    </source>
</evidence>
<gene>
    <name evidence="3" type="ORF">EJB05_50775</name>
    <name evidence="2" type="ORF">EJB05_55719</name>
</gene>
<dbReference type="Proteomes" id="UP000324897">
    <property type="component" value="Unassembled WGS sequence"/>
</dbReference>
<keyword evidence="1" id="KW-1133">Transmembrane helix</keyword>
<evidence type="ECO:0000256" key="1">
    <source>
        <dbReference type="SAM" id="Phobius"/>
    </source>
</evidence>
<dbReference type="EMBL" id="RWGY01000159">
    <property type="protein sequence ID" value="TVU03680.1"/>
    <property type="molecule type" value="Genomic_DNA"/>
</dbReference>
<dbReference type="EMBL" id="RWGY01000786">
    <property type="protein sequence ID" value="TVT98906.1"/>
    <property type="molecule type" value="Genomic_DNA"/>
</dbReference>
<dbReference type="AlphaFoldDB" id="A0A5J9SIN5"/>
<comment type="caution">
    <text evidence="2">The sequence shown here is derived from an EMBL/GenBank/DDBJ whole genome shotgun (WGS) entry which is preliminary data.</text>
</comment>
<feature type="non-terminal residue" evidence="2">
    <location>
        <position position="1"/>
    </location>
</feature>
<dbReference type="Gramene" id="TVT98906">
    <property type="protein sequence ID" value="TVT98906"/>
    <property type="gene ID" value="EJB05_55719"/>
</dbReference>
<feature type="transmembrane region" description="Helical" evidence="1">
    <location>
        <begin position="150"/>
        <end position="178"/>
    </location>
</feature>
<keyword evidence="1" id="KW-0472">Membrane</keyword>
<proteinExistence type="predicted"/>
<reference evidence="2 4" key="1">
    <citation type="journal article" date="2019" name="Sci. Rep.">
        <title>A high-quality genome of Eragrostis curvula grass provides insights into Poaceae evolution and supports new strategies to enhance forage quality.</title>
        <authorList>
            <person name="Carballo J."/>
            <person name="Santos B.A.C.M."/>
            <person name="Zappacosta D."/>
            <person name="Garbus I."/>
            <person name="Selva J.P."/>
            <person name="Gallo C.A."/>
            <person name="Diaz A."/>
            <person name="Albertini E."/>
            <person name="Caccamo M."/>
            <person name="Echenique V."/>
        </authorList>
    </citation>
    <scope>NUCLEOTIDE SEQUENCE [LARGE SCALE GENOMIC DNA]</scope>
    <source>
        <strain evidence="4">cv. Victoria</strain>
        <tissue evidence="2">Leaf</tissue>
    </source>
</reference>
<dbReference type="Gramene" id="TVU03680">
    <property type="protein sequence ID" value="TVU03680"/>
    <property type="gene ID" value="EJB05_50775"/>
</dbReference>
<keyword evidence="4" id="KW-1185">Reference proteome</keyword>
<accession>A0A5J9SIN5</accession>
<keyword evidence="1" id="KW-0812">Transmembrane</keyword>
<protein>
    <submittedName>
        <fullName evidence="2">Uncharacterized protein</fullName>
    </submittedName>
</protein>
<name>A0A5J9SIN5_9POAL</name>